<evidence type="ECO:0000313" key="3">
    <source>
        <dbReference type="Proteomes" id="UP000019140"/>
    </source>
</evidence>
<proteinExistence type="predicted"/>
<dbReference type="HOGENOM" id="CLU_020957_1_0_7"/>
<reference evidence="2 3" key="1">
    <citation type="journal article" date="2014" name="Nature">
        <title>An environmental bacterial taxon with a large and distinct metabolic repertoire.</title>
        <authorList>
            <person name="Wilson M.C."/>
            <person name="Mori T."/>
            <person name="Ruckert C."/>
            <person name="Uria A.R."/>
            <person name="Helf M.J."/>
            <person name="Takada K."/>
            <person name="Gernert C."/>
            <person name="Steffens U.A."/>
            <person name="Heycke N."/>
            <person name="Schmitt S."/>
            <person name="Rinke C."/>
            <person name="Helfrich E.J."/>
            <person name="Brachmann A.O."/>
            <person name="Gurgui C."/>
            <person name="Wakimoto T."/>
            <person name="Kracht M."/>
            <person name="Crusemann M."/>
            <person name="Hentschel U."/>
            <person name="Abe I."/>
            <person name="Matsunaga S."/>
            <person name="Kalinowski J."/>
            <person name="Takeyama H."/>
            <person name="Piel J."/>
        </authorList>
    </citation>
    <scope>NUCLEOTIDE SEQUENCE [LARGE SCALE GENOMIC DNA]</scope>
    <source>
        <strain evidence="3">TSY2</strain>
    </source>
</reference>
<feature type="transmembrane region" description="Helical" evidence="1">
    <location>
        <begin position="457"/>
        <end position="474"/>
    </location>
</feature>
<feature type="transmembrane region" description="Helical" evidence="1">
    <location>
        <begin position="44"/>
        <end position="66"/>
    </location>
</feature>
<evidence type="ECO:0000313" key="2">
    <source>
        <dbReference type="EMBL" id="ETX05707.1"/>
    </source>
</evidence>
<feature type="transmembrane region" description="Helical" evidence="1">
    <location>
        <begin position="326"/>
        <end position="344"/>
    </location>
</feature>
<feature type="transmembrane region" description="Helical" evidence="1">
    <location>
        <begin position="428"/>
        <end position="451"/>
    </location>
</feature>
<feature type="transmembrane region" description="Helical" evidence="1">
    <location>
        <begin position="16"/>
        <end position="38"/>
    </location>
</feature>
<dbReference type="AlphaFoldDB" id="W4M7T6"/>
<feature type="transmembrane region" description="Helical" evidence="1">
    <location>
        <begin position="145"/>
        <end position="165"/>
    </location>
</feature>
<feature type="transmembrane region" description="Helical" evidence="1">
    <location>
        <begin position="87"/>
        <end position="105"/>
    </location>
</feature>
<gene>
    <name evidence="2" type="ORF">ETSY2_21350</name>
</gene>
<sequence>MDSQVSWWETGDWNGFFGLGTNVLVNLLVLTGLLKFVIEIPDAVLFGTILPAIGLMLFLGNMYFAFMARRLSTKEGRSDVTALPSGPSVPHMFFVVFAIMLPIKVSSGSWETAWQAGMIWVFIEGIVLFAGAFIAPAIRRLTPRAALLGTLAGISITFISMRPAFEIAETPIIGFICLAIILASWFGGVKYPGNLPGGLVAIAVGTVLAWLSFAFGWGFGNVNPDAVSNSVSSLGFSFAWLQFDALWAGREHLLVVLVTAIPFGVYDFIEAMDNVESASAAGDEYSVREAVGAEGVISLIGTLFGSPFANAVYIGHPGWKSIGGRVGYSVATGVLVLVLTWLSIVPLLLSVIPVVAIIPILLYIGALIGAQAFQATPKSHAPAIIFALVPNLAAWAKVQIDGALGAAGTNAAAVGPDKMAQTGVLYEGLDVLAGGAVVTGLLWGAMVVFLIERKPNAASVVALVAAILTFFGFIHGSAIGFMVLPTVALSYLLVAALFYAFNFMELSNAESETVE</sequence>
<keyword evidence="3" id="KW-1185">Reference proteome</keyword>
<feature type="transmembrane region" description="Helical" evidence="1">
    <location>
        <begin position="295"/>
        <end position="314"/>
    </location>
</feature>
<dbReference type="EMBL" id="AZHX01000886">
    <property type="protein sequence ID" value="ETX05707.1"/>
    <property type="molecule type" value="Genomic_DNA"/>
</dbReference>
<feature type="transmembrane region" description="Helical" evidence="1">
    <location>
        <begin position="171"/>
        <end position="187"/>
    </location>
</feature>
<comment type="caution">
    <text evidence="2">The sequence shown here is derived from an EMBL/GenBank/DDBJ whole genome shotgun (WGS) entry which is preliminary data.</text>
</comment>
<dbReference type="Proteomes" id="UP000019140">
    <property type="component" value="Unassembled WGS sequence"/>
</dbReference>
<evidence type="ECO:0000256" key="1">
    <source>
        <dbReference type="SAM" id="Phobius"/>
    </source>
</evidence>
<dbReference type="PANTHER" id="PTHR31610:SF0">
    <property type="entry name" value="SLC26A_SULP TRANSPORTER DOMAIN-CONTAINING PROTEIN"/>
    <property type="match status" value="1"/>
</dbReference>
<protein>
    <submittedName>
        <fullName evidence="2">Xanthine/uracil/vitamin C permease</fullName>
    </submittedName>
</protein>
<feature type="transmembrane region" description="Helical" evidence="1">
    <location>
        <begin position="350"/>
        <end position="370"/>
    </location>
</feature>
<feature type="transmembrane region" description="Helical" evidence="1">
    <location>
        <begin position="117"/>
        <end position="138"/>
    </location>
</feature>
<organism evidence="2 3">
    <name type="scientific">Candidatus Entotheonella gemina</name>
    <dbReference type="NCBI Taxonomy" id="1429439"/>
    <lineage>
        <taxon>Bacteria</taxon>
        <taxon>Pseudomonadati</taxon>
        <taxon>Nitrospinota/Tectimicrobiota group</taxon>
        <taxon>Candidatus Tectimicrobiota</taxon>
        <taxon>Candidatus Entotheonellia</taxon>
        <taxon>Candidatus Entotheonellales</taxon>
        <taxon>Candidatus Entotheonellaceae</taxon>
        <taxon>Candidatus Entotheonella</taxon>
    </lineage>
</organism>
<feature type="transmembrane region" description="Helical" evidence="1">
    <location>
        <begin position="199"/>
        <end position="220"/>
    </location>
</feature>
<keyword evidence="1" id="KW-0812">Transmembrane</keyword>
<dbReference type="PANTHER" id="PTHR31610">
    <property type="entry name" value="SLR0360 PROTEIN"/>
    <property type="match status" value="1"/>
</dbReference>
<feature type="transmembrane region" description="Helical" evidence="1">
    <location>
        <begin position="481"/>
        <end position="501"/>
    </location>
</feature>
<name>W4M7T6_9BACT</name>
<keyword evidence="1" id="KW-0472">Membrane</keyword>
<feature type="transmembrane region" description="Helical" evidence="1">
    <location>
        <begin position="253"/>
        <end position="269"/>
    </location>
</feature>
<keyword evidence="1" id="KW-1133">Transmembrane helix</keyword>
<accession>W4M7T6</accession>
<dbReference type="PATRIC" id="fig|1429439.4.peg.3626"/>